<feature type="signal peptide" evidence="1">
    <location>
        <begin position="1"/>
        <end position="23"/>
    </location>
</feature>
<keyword evidence="3" id="KW-1185">Reference proteome</keyword>
<reference evidence="2 3" key="1">
    <citation type="submission" date="2020-04" db="EMBL/GenBank/DDBJ databases">
        <title>Perkinsus olseni comparative genomics.</title>
        <authorList>
            <person name="Bogema D.R."/>
        </authorList>
    </citation>
    <scope>NUCLEOTIDE SEQUENCE [LARGE SCALE GENOMIC DNA]</scope>
    <source>
        <strain evidence="2 3">ATCC PRA-207</strain>
    </source>
</reference>
<gene>
    <name evidence="2" type="ORF">FOZ63_029819</name>
</gene>
<keyword evidence="1" id="KW-0732">Signal</keyword>
<name>A0A7J6SWU3_PEROL</name>
<dbReference type="Proteomes" id="UP000553632">
    <property type="component" value="Unassembled WGS sequence"/>
</dbReference>
<evidence type="ECO:0000313" key="3">
    <source>
        <dbReference type="Proteomes" id="UP000553632"/>
    </source>
</evidence>
<feature type="chain" id="PRO_5029821722" evidence="1">
    <location>
        <begin position="24"/>
        <end position="266"/>
    </location>
</feature>
<evidence type="ECO:0000313" key="2">
    <source>
        <dbReference type="EMBL" id="KAF4736636.1"/>
    </source>
</evidence>
<comment type="caution">
    <text evidence="2">The sequence shown here is derived from an EMBL/GenBank/DDBJ whole genome shotgun (WGS) entry which is preliminary data.</text>
</comment>
<proteinExistence type="predicted"/>
<protein>
    <submittedName>
        <fullName evidence="2">Uncharacterized protein</fullName>
    </submittedName>
</protein>
<sequence length="266" mass="29057">MTVATGVQRSVLTTALLAVGVLSSSRSPNNETPVGSNEITVGAYRTTSAKCSVGNDDDKRLFLTIESSNGAQKGQVGTSPDYCNFGMCMAIPLVWKPPNQKSPIKFGDLGSLSTYACFGFQLDEEPTTFLLNLQADLHIGVNLDDLIFCETEKGLLVAQEDENKRFPKACFMSAIPEEFKSSHVAVIAQPNAGRNIRENKKQLQPSAQQKPALLAEALKRRAPMATDVLWEPPAKKKAQAKSILQQAFEMAVLYPQPEDVIDLTYF</sequence>
<accession>A0A7J6SWU3</accession>
<dbReference type="EMBL" id="JABANO010015587">
    <property type="protein sequence ID" value="KAF4736636.1"/>
    <property type="molecule type" value="Genomic_DNA"/>
</dbReference>
<evidence type="ECO:0000256" key="1">
    <source>
        <dbReference type="SAM" id="SignalP"/>
    </source>
</evidence>
<organism evidence="2 3">
    <name type="scientific">Perkinsus olseni</name>
    <name type="common">Perkinsus atlanticus</name>
    <dbReference type="NCBI Taxonomy" id="32597"/>
    <lineage>
        <taxon>Eukaryota</taxon>
        <taxon>Sar</taxon>
        <taxon>Alveolata</taxon>
        <taxon>Perkinsozoa</taxon>
        <taxon>Perkinsea</taxon>
        <taxon>Perkinsida</taxon>
        <taxon>Perkinsidae</taxon>
        <taxon>Perkinsus</taxon>
    </lineage>
</organism>
<dbReference type="AlphaFoldDB" id="A0A7J6SWU3"/>